<feature type="compositionally biased region" description="Polar residues" evidence="1">
    <location>
        <begin position="16"/>
        <end position="34"/>
    </location>
</feature>
<comment type="caution">
    <text evidence="2">The sequence shown here is derived from an EMBL/GenBank/DDBJ whole genome shotgun (WGS) entry which is preliminary data.</text>
</comment>
<feature type="compositionally biased region" description="Low complexity" evidence="1">
    <location>
        <begin position="125"/>
        <end position="143"/>
    </location>
</feature>
<dbReference type="OrthoDB" id="3364707at2759"/>
<feature type="compositionally biased region" description="Low complexity" evidence="1">
    <location>
        <begin position="969"/>
        <end position="986"/>
    </location>
</feature>
<feature type="compositionally biased region" description="Basic and acidic residues" evidence="1">
    <location>
        <begin position="411"/>
        <end position="446"/>
    </location>
</feature>
<gene>
    <name evidence="2" type="ORF">DXG03_000633</name>
</gene>
<reference evidence="2" key="2">
    <citation type="submission" date="2021-10" db="EMBL/GenBank/DDBJ databases">
        <title>Phylogenomics reveals ancestral predisposition of the termite-cultivated fungus Termitomyces towards a domesticated lifestyle.</title>
        <authorList>
            <person name="Auxier B."/>
            <person name="Grum-Grzhimaylo A."/>
            <person name="Cardenas M.E."/>
            <person name="Lodge J.D."/>
            <person name="Laessoe T."/>
            <person name="Pedersen O."/>
            <person name="Smith M.E."/>
            <person name="Kuyper T.W."/>
            <person name="Franco-Molano E.A."/>
            <person name="Baroni T.J."/>
            <person name="Aanen D.K."/>
        </authorList>
    </citation>
    <scope>NUCLEOTIDE SEQUENCE</scope>
    <source>
        <strain evidence="2">AP01</strain>
        <tissue evidence="2">Mycelium</tissue>
    </source>
</reference>
<dbReference type="EMBL" id="JABCKV010000105">
    <property type="protein sequence ID" value="KAG5643580.1"/>
    <property type="molecule type" value="Genomic_DNA"/>
</dbReference>
<feature type="region of interest" description="Disordered" evidence="1">
    <location>
        <begin position="405"/>
        <end position="446"/>
    </location>
</feature>
<feature type="compositionally biased region" description="Low complexity" evidence="1">
    <location>
        <begin position="774"/>
        <end position="785"/>
    </location>
</feature>
<evidence type="ECO:0000313" key="2">
    <source>
        <dbReference type="EMBL" id="KAG5643580.1"/>
    </source>
</evidence>
<accession>A0A9P7G6A7</accession>
<organism evidence="2 3">
    <name type="scientific">Asterophora parasitica</name>
    <dbReference type="NCBI Taxonomy" id="117018"/>
    <lineage>
        <taxon>Eukaryota</taxon>
        <taxon>Fungi</taxon>
        <taxon>Dikarya</taxon>
        <taxon>Basidiomycota</taxon>
        <taxon>Agaricomycotina</taxon>
        <taxon>Agaricomycetes</taxon>
        <taxon>Agaricomycetidae</taxon>
        <taxon>Agaricales</taxon>
        <taxon>Tricholomatineae</taxon>
        <taxon>Lyophyllaceae</taxon>
        <taxon>Asterophora</taxon>
    </lineage>
</organism>
<feature type="region of interest" description="Disordered" evidence="1">
    <location>
        <begin position="1"/>
        <end position="229"/>
    </location>
</feature>
<feature type="compositionally biased region" description="Low complexity" evidence="1">
    <location>
        <begin position="536"/>
        <end position="548"/>
    </location>
</feature>
<feature type="compositionally biased region" description="Low complexity" evidence="1">
    <location>
        <begin position="914"/>
        <end position="942"/>
    </location>
</feature>
<dbReference type="Proteomes" id="UP000775547">
    <property type="component" value="Unassembled WGS sequence"/>
</dbReference>
<protein>
    <submittedName>
        <fullName evidence="2">Uncharacterized protein</fullName>
    </submittedName>
</protein>
<feature type="compositionally biased region" description="Low complexity" evidence="1">
    <location>
        <begin position="276"/>
        <end position="303"/>
    </location>
</feature>
<feature type="region of interest" description="Disordered" evidence="1">
    <location>
        <begin position="612"/>
        <end position="1034"/>
    </location>
</feature>
<proteinExistence type="predicted"/>
<feature type="compositionally biased region" description="Low complexity" evidence="1">
    <location>
        <begin position="875"/>
        <end position="884"/>
    </location>
</feature>
<sequence length="1081" mass="115383">MRRLLAKPAPPYARTTYGSGSESEGPTLASTGYHSFSDGGGSRERERRERRQRDVAGEAVRAAFDRGGLLDLDLDLDLGVPLHTRSRSRTRSEPRHAPELEPGREKEKEKRQRNVLRRKPSSTHPRPQATRSTSTTAPSSPLAAPSPPLHSPLPPLSPRSPLTPSILPLGSPRPDSAGSAKGVGMLRALNASTSSLPHAVSPTRSRSRSTSRQRPTQHEHLRQASTPALLTPAAAVVAAYKRQTALQDAVEAAVAGDYDHDRASGSGGVVTQGQRHSTSAHPHPTSPPSSYQSHPPPSSTHTPMPGHQSPSPKTHKHSLGRAAGASLSREEGGGASHFTVFGSPQGRVVAVGVPEGHHYSQSQSHSSWDVSASTGLGRRSTTVAVGLEGGSGGAGGALRTLTRKMSGRLRRSVERDRERERERKKELEKELEKGEARRGASMSVDRDVGRQREMMARGRPSLQERRVVSGREGIKSTGAGKRTMAVASDLGHGHANRRSLRLSIDMFPEEIRALRRDRDREMEGTATKSTGSPVNSGTPSPSPSAASGGKIWKLVKRISTGGLREKYAAEEAPPVPALPKEYSASPIRSAEIASGSSHGFSKSVRRKASMVLGVTSSPSTPSKSPSHSYPRSPLPTSTVPVRPSPPTSNARKSTTTRSSSPNSSDVASARFFSRQNASAHSSASSLPLEDVPPMPKLNKGVGHHIIPPSELGRMYSDEGHGGSEESQPSQSRSRSHQSHSSVLPSNPPTTPSRSHTHTSNPLKKLKLVLPGTPSPTKSPSQQQPRTSDDWMIVHTPAMVLASLPLPPRRGTRPVVQHQGGDEHEDQWERAWGGKESNTLDQDDSRAPSPMIPSFSTAAPINAFPPKRASTDVQRSRPSPIATTPPSIPPIQRPTVQFDSAGTSPQGLPPPPRPSRSTQRPSPGRSLSTPTSPIKSKPPSSRVPVPPYDPNGAATPRIPTFPTTLAPNPSRRSTGGHSTTSTATITHAHARRRSSSYISSVASSPPSSPPPPGREMTFREIGRNPAGAALSEQEKAARWDDLLERSAKAGGTLHLDMGGRSGEHGLRSDRLRFSEISEVTSL</sequence>
<keyword evidence="3" id="KW-1185">Reference proteome</keyword>
<evidence type="ECO:0000313" key="3">
    <source>
        <dbReference type="Proteomes" id="UP000775547"/>
    </source>
</evidence>
<feature type="region of interest" description="Disordered" evidence="1">
    <location>
        <begin position="260"/>
        <end position="341"/>
    </location>
</feature>
<name>A0A9P7G6A7_9AGAR</name>
<feature type="compositionally biased region" description="Low complexity" evidence="1">
    <location>
        <begin position="994"/>
        <end position="1004"/>
    </location>
</feature>
<feature type="region of interest" description="Disordered" evidence="1">
    <location>
        <begin position="515"/>
        <end position="548"/>
    </location>
</feature>
<reference evidence="2" key="1">
    <citation type="submission" date="2020-07" db="EMBL/GenBank/DDBJ databases">
        <authorList>
            <person name="Nieuwenhuis M."/>
            <person name="Van De Peppel L.J.J."/>
        </authorList>
    </citation>
    <scope>NUCLEOTIDE SEQUENCE</scope>
    <source>
        <strain evidence="2">AP01</strain>
        <tissue evidence="2">Mycelium</tissue>
    </source>
</reference>
<evidence type="ECO:0000256" key="1">
    <source>
        <dbReference type="SAM" id="MobiDB-lite"/>
    </source>
</evidence>
<feature type="compositionally biased region" description="Basic and acidic residues" evidence="1">
    <location>
        <begin position="41"/>
        <end position="56"/>
    </location>
</feature>
<feature type="compositionally biased region" description="Low complexity" evidence="1">
    <location>
        <begin position="159"/>
        <end position="169"/>
    </location>
</feature>
<feature type="compositionally biased region" description="Pro residues" evidence="1">
    <location>
        <begin position="144"/>
        <end position="158"/>
    </location>
</feature>
<feature type="compositionally biased region" description="Low complexity" evidence="1">
    <location>
        <begin position="751"/>
        <end position="761"/>
    </location>
</feature>
<feature type="compositionally biased region" description="Low complexity" evidence="1">
    <location>
        <begin position="616"/>
        <end position="668"/>
    </location>
</feature>
<dbReference type="AlphaFoldDB" id="A0A9P7G6A7"/>
<feature type="compositionally biased region" description="Basic and acidic residues" evidence="1">
    <location>
        <begin position="90"/>
        <end position="112"/>
    </location>
</feature>
<feature type="compositionally biased region" description="Polar residues" evidence="1">
    <location>
        <begin position="526"/>
        <end position="535"/>
    </location>
</feature>